<comment type="caution">
    <text evidence="1">The sequence shown here is derived from an EMBL/GenBank/DDBJ whole genome shotgun (WGS) entry which is preliminary data.</text>
</comment>
<accession>A0A227P3B7</accession>
<reference evidence="1 2" key="1">
    <citation type="submission" date="2016-11" db="EMBL/GenBank/DDBJ databases">
        <title>Whole genomes of Flavobacteriaceae.</title>
        <authorList>
            <person name="Stine C."/>
            <person name="Li C."/>
            <person name="Tadesse D."/>
        </authorList>
    </citation>
    <scope>NUCLEOTIDE SEQUENCE [LARGE SCALE GENOMIC DNA]</scope>
    <source>
        <strain evidence="1 2">DSM 24704</strain>
    </source>
</reference>
<name>A0A227P3B7_9FLAO</name>
<organism evidence="1 2">
    <name type="scientific">Flavobacterium araucananum</name>
    <dbReference type="NCBI Taxonomy" id="946678"/>
    <lineage>
        <taxon>Bacteria</taxon>
        <taxon>Pseudomonadati</taxon>
        <taxon>Bacteroidota</taxon>
        <taxon>Flavobacteriia</taxon>
        <taxon>Flavobacteriales</taxon>
        <taxon>Flavobacteriaceae</taxon>
        <taxon>Flavobacterium</taxon>
    </lineage>
</organism>
<dbReference type="EMBL" id="MUGS01000034">
    <property type="protein sequence ID" value="OXG04192.1"/>
    <property type="molecule type" value="Genomic_DNA"/>
</dbReference>
<protein>
    <submittedName>
        <fullName evidence="1">Uncharacterized protein</fullName>
    </submittedName>
</protein>
<gene>
    <name evidence="1" type="ORF">B0A64_16165</name>
</gene>
<sequence>MLKTIFMIKEDQSKEKSTNKVSHRTPEIGSGLVRIAHKISSVSSQPQVVKIGEKYFRVRELG</sequence>
<proteinExistence type="predicted"/>
<keyword evidence="2" id="KW-1185">Reference proteome</keyword>
<dbReference type="Proteomes" id="UP000214684">
    <property type="component" value="Unassembled WGS sequence"/>
</dbReference>
<dbReference type="AlphaFoldDB" id="A0A227P3B7"/>
<evidence type="ECO:0000313" key="2">
    <source>
        <dbReference type="Proteomes" id="UP000214684"/>
    </source>
</evidence>
<evidence type="ECO:0000313" key="1">
    <source>
        <dbReference type="EMBL" id="OXG04192.1"/>
    </source>
</evidence>